<feature type="compositionally biased region" description="Polar residues" evidence="1">
    <location>
        <begin position="368"/>
        <end position="380"/>
    </location>
</feature>
<name>A0A8S3XWU0_PARAO</name>
<feature type="compositionally biased region" description="Basic residues" evidence="1">
    <location>
        <begin position="17"/>
        <end position="33"/>
    </location>
</feature>
<evidence type="ECO:0000313" key="3">
    <source>
        <dbReference type="Proteomes" id="UP000691718"/>
    </source>
</evidence>
<sequence>MPRASRSKIQPSEGEKKRRRREQKKLSIRRARAKVNEAELEERRSQDRERYRRKKEQGKTKTIKDYTPREQRQIRKIWREKAKLRRQKEKNSKNALRFVEQNTPPSSPSFSRINVGNAIEKRNARILRIENNYLKKGTLELESKMAKYRMRAIRSSNKENKEKTVPQKKLKKVQERKKAVEVFLLQDGNSTLTSRKKDTITRKKIKKQVRFLNDSLLNLHKAFVNKSGTNISEREHGKGAPDGVGGCIKRICDSRVAKGNDISNLDDLMACLSVNCKGIEVFEIDESRFPEIDLLLKESATRPFKGTLEIHQITWHKQNPYALHARRLSCLDCAAHDKCPHYEIGQIRIQFKASNSPTDSELSDHHFSNMSLASPQAGPS</sequence>
<keyword evidence="3" id="KW-1185">Reference proteome</keyword>
<dbReference type="AlphaFoldDB" id="A0A8S3XWU0"/>
<evidence type="ECO:0000313" key="2">
    <source>
        <dbReference type="EMBL" id="CAG5046065.1"/>
    </source>
</evidence>
<protein>
    <submittedName>
        <fullName evidence="2">(apollo) hypothetical protein</fullName>
    </submittedName>
</protein>
<feature type="region of interest" description="Disordered" evidence="1">
    <location>
        <begin position="1"/>
        <end position="70"/>
    </location>
</feature>
<reference evidence="2" key="1">
    <citation type="submission" date="2021-04" db="EMBL/GenBank/DDBJ databases">
        <authorList>
            <person name="Tunstrom K."/>
        </authorList>
    </citation>
    <scope>NUCLEOTIDE SEQUENCE</scope>
</reference>
<comment type="caution">
    <text evidence="2">The sequence shown here is derived from an EMBL/GenBank/DDBJ whole genome shotgun (WGS) entry which is preliminary data.</text>
</comment>
<accession>A0A8S3XWU0</accession>
<dbReference type="EMBL" id="CAJQZP010001435">
    <property type="protein sequence ID" value="CAG5046065.1"/>
    <property type="molecule type" value="Genomic_DNA"/>
</dbReference>
<gene>
    <name evidence="2" type="ORF">PAPOLLO_LOCUS23464</name>
</gene>
<feature type="compositionally biased region" description="Basic and acidic residues" evidence="1">
    <location>
        <begin position="34"/>
        <end position="50"/>
    </location>
</feature>
<dbReference type="Proteomes" id="UP000691718">
    <property type="component" value="Unassembled WGS sequence"/>
</dbReference>
<feature type="compositionally biased region" description="Basic and acidic residues" evidence="1">
    <location>
        <begin position="57"/>
        <end position="70"/>
    </location>
</feature>
<dbReference type="OrthoDB" id="6375801at2759"/>
<organism evidence="2 3">
    <name type="scientific">Parnassius apollo</name>
    <name type="common">Apollo butterfly</name>
    <name type="synonym">Papilio apollo</name>
    <dbReference type="NCBI Taxonomy" id="110799"/>
    <lineage>
        <taxon>Eukaryota</taxon>
        <taxon>Metazoa</taxon>
        <taxon>Ecdysozoa</taxon>
        <taxon>Arthropoda</taxon>
        <taxon>Hexapoda</taxon>
        <taxon>Insecta</taxon>
        <taxon>Pterygota</taxon>
        <taxon>Neoptera</taxon>
        <taxon>Endopterygota</taxon>
        <taxon>Lepidoptera</taxon>
        <taxon>Glossata</taxon>
        <taxon>Ditrysia</taxon>
        <taxon>Papilionoidea</taxon>
        <taxon>Papilionidae</taxon>
        <taxon>Parnassiinae</taxon>
        <taxon>Parnassini</taxon>
        <taxon>Parnassius</taxon>
        <taxon>Parnassius</taxon>
    </lineage>
</organism>
<proteinExistence type="predicted"/>
<feature type="region of interest" description="Disordered" evidence="1">
    <location>
        <begin position="355"/>
        <end position="380"/>
    </location>
</feature>
<evidence type="ECO:0000256" key="1">
    <source>
        <dbReference type="SAM" id="MobiDB-lite"/>
    </source>
</evidence>